<reference evidence="7" key="1">
    <citation type="submission" date="2021-01" db="EMBL/GenBank/DDBJ databases">
        <title>WGS of actinomycetes isolated from Thailand.</title>
        <authorList>
            <person name="Thawai C."/>
        </authorList>
    </citation>
    <scope>NUCLEOTIDE SEQUENCE</scope>
    <source>
        <strain evidence="7">RCU-197</strain>
    </source>
</reference>
<feature type="active site" description="Proton acceptor" evidence="4">
    <location>
        <position position="253"/>
    </location>
</feature>
<dbReference type="Pfam" id="PF00891">
    <property type="entry name" value="Methyltransf_2"/>
    <property type="match status" value="1"/>
</dbReference>
<evidence type="ECO:0000313" key="7">
    <source>
        <dbReference type="EMBL" id="MBL1082697.1"/>
    </source>
</evidence>
<dbReference type="GO" id="GO:0008171">
    <property type="term" value="F:O-methyltransferase activity"/>
    <property type="evidence" value="ECO:0007669"/>
    <property type="project" value="InterPro"/>
</dbReference>
<dbReference type="InterPro" id="IPR012967">
    <property type="entry name" value="COMT_dimerisation"/>
</dbReference>
<dbReference type="Proteomes" id="UP000661858">
    <property type="component" value="Unassembled WGS sequence"/>
</dbReference>
<dbReference type="GO" id="GO:0046983">
    <property type="term" value="F:protein dimerization activity"/>
    <property type="evidence" value="ECO:0007669"/>
    <property type="project" value="InterPro"/>
</dbReference>
<dbReference type="RefSeq" id="WP_201834858.1">
    <property type="nucleotide sequence ID" value="NZ_JAERRK010000005.1"/>
</dbReference>
<dbReference type="InterPro" id="IPR001077">
    <property type="entry name" value="COMT_C"/>
</dbReference>
<evidence type="ECO:0000256" key="3">
    <source>
        <dbReference type="ARBA" id="ARBA00022691"/>
    </source>
</evidence>
<comment type="caution">
    <text evidence="7">The sequence shown here is derived from an EMBL/GenBank/DDBJ whole genome shotgun (WGS) entry which is preliminary data.</text>
</comment>
<organism evidence="7 8">
    <name type="scientific">Streptomyces actinomycinicus</name>
    <dbReference type="NCBI Taxonomy" id="1695166"/>
    <lineage>
        <taxon>Bacteria</taxon>
        <taxon>Bacillati</taxon>
        <taxon>Actinomycetota</taxon>
        <taxon>Actinomycetes</taxon>
        <taxon>Kitasatosporales</taxon>
        <taxon>Streptomycetaceae</taxon>
        <taxon>Streptomyces</taxon>
    </lineage>
</organism>
<dbReference type="SUPFAM" id="SSF53335">
    <property type="entry name" value="S-adenosyl-L-methionine-dependent methyltransferases"/>
    <property type="match status" value="1"/>
</dbReference>
<gene>
    <name evidence="7" type="ORF">JK359_12020</name>
</gene>
<feature type="domain" description="O-methyltransferase C-terminal" evidence="5">
    <location>
        <begin position="121"/>
        <end position="324"/>
    </location>
</feature>
<name>A0A937EHW2_9ACTN</name>
<dbReference type="PROSITE" id="PS51683">
    <property type="entry name" value="SAM_OMT_II"/>
    <property type="match status" value="1"/>
</dbReference>
<evidence type="ECO:0000256" key="2">
    <source>
        <dbReference type="ARBA" id="ARBA00022679"/>
    </source>
</evidence>
<proteinExistence type="predicted"/>
<evidence type="ECO:0000256" key="4">
    <source>
        <dbReference type="PIRSR" id="PIRSR005739-1"/>
    </source>
</evidence>
<dbReference type="InterPro" id="IPR036388">
    <property type="entry name" value="WH-like_DNA-bd_sf"/>
</dbReference>
<keyword evidence="3" id="KW-0949">S-adenosyl-L-methionine</keyword>
<evidence type="ECO:0000259" key="5">
    <source>
        <dbReference type="Pfam" id="PF00891"/>
    </source>
</evidence>
<dbReference type="Gene3D" id="3.40.50.150">
    <property type="entry name" value="Vaccinia Virus protein VP39"/>
    <property type="match status" value="1"/>
</dbReference>
<dbReference type="PANTHER" id="PTHR43712:SF2">
    <property type="entry name" value="O-METHYLTRANSFERASE CICE"/>
    <property type="match status" value="1"/>
</dbReference>
<keyword evidence="1 7" id="KW-0489">Methyltransferase</keyword>
<evidence type="ECO:0000313" key="8">
    <source>
        <dbReference type="Proteomes" id="UP000661858"/>
    </source>
</evidence>
<dbReference type="EMBL" id="JAERRK010000005">
    <property type="protein sequence ID" value="MBL1082697.1"/>
    <property type="molecule type" value="Genomic_DNA"/>
</dbReference>
<evidence type="ECO:0000256" key="1">
    <source>
        <dbReference type="ARBA" id="ARBA00022603"/>
    </source>
</evidence>
<dbReference type="InterPro" id="IPR036390">
    <property type="entry name" value="WH_DNA-bd_sf"/>
</dbReference>
<dbReference type="GO" id="GO:0032259">
    <property type="term" value="P:methylation"/>
    <property type="evidence" value="ECO:0007669"/>
    <property type="project" value="UniProtKB-KW"/>
</dbReference>
<protein>
    <submittedName>
        <fullName evidence="7">SAM-dependent methyltransferase</fullName>
    </submittedName>
</protein>
<dbReference type="PIRSF" id="PIRSF005739">
    <property type="entry name" value="O-mtase"/>
    <property type="match status" value="1"/>
</dbReference>
<feature type="domain" description="O-methyltransferase dimerisation" evidence="6">
    <location>
        <begin position="24"/>
        <end position="95"/>
    </location>
</feature>
<sequence>MSDDKAQQAAQIAAAIRQVLGDSLGYLYPAALRVAIRTGIPDHLAAGPLTTGQLAEATGLHAPFLYRVLRFLATRGVFREDDTGAFHLTPAAQVLRSDVPYSVRTTALLLTDEMYWKSAERLEDTVREGTTAFNKIFGAPLFDYLNTHEESARIFHTGIADLSTIEQGRVADSYAFPEEGTVVDVGGGPGGFLRTILTKNPGLRGVLYEQAQVLEQHILDAPEIAGRWETAEGDFFETTPTGGDLYLLKRVLHDWSDEDCLRILRACRKGMDAGAKLLIVDCVVPRGNDPDPGKLYDIAMMTIFDGMERTEAEFDRLLTATGFRLVRIVPTNGPVSIVEAMPV</sequence>
<dbReference type="InterPro" id="IPR029063">
    <property type="entry name" value="SAM-dependent_MTases_sf"/>
</dbReference>
<keyword evidence="8" id="KW-1185">Reference proteome</keyword>
<dbReference type="InterPro" id="IPR016461">
    <property type="entry name" value="COMT-like"/>
</dbReference>
<dbReference type="AlphaFoldDB" id="A0A937EHW2"/>
<accession>A0A937EHW2</accession>
<keyword evidence="2" id="KW-0808">Transferase</keyword>
<dbReference type="Gene3D" id="1.10.10.10">
    <property type="entry name" value="Winged helix-like DNA-binding domain superfamily/Winged helix DNA-binding domain"/>
    <property type="match status" value="1"/>
</dbReference>
<evidence type="ECO:0000259" key="6">
    <source>
        <dbReference type="Pfam" id="PF08100"/>
    </source>
</evidence>
<dbReference type="Pfam" id="PF08100">
    <property type="entry name" value="Dimerisation"/>
    <property type="match status" value="1"/>
</dbReference>
<dbReference type="SUPFAM" id="SSF46785">
    <property type="entry name" value="Winged helix' DNA-binding domain"/>
    <property type="match status" value="1"/>
</dbReference>
<dbReference type="PANTHER" id="PTHR43712">
    <property type="entry name" value="PUTATIVE (AFU_ORTHOLOGUE AFUA_4G14580)-RELATED"/>
    <property type="match status" value="1"/>
</dbReference>